<evidence type="ECO:0000313" key="3">
    <source>
        <dbReference type="WBParaSite" id="PDA_v2.g26808.t1"/>
    </source>
</evidence>
<name>A0A914QHM4_9BILA</name>
<organism evidence="2 3">
    <name type="scientific">Panagrolaimus davidi</name>
    <dbReference type="NCBI Taxonomy" id="227884"/>
    <lineage>
        <taxon>Eukaryota</taxon>
        <taxon>Metazoa</taxon>
        <taxon>Ecdysozoa</taxon>
        <taxon>Nematoda</taxon>
        <taxon>Chromadorea</taxon>
        <taxon>Rhabditida</taxon>
        <taxon>Tylenchina</taxon>
        <taxon>Panagrolaimomorpha</taxon>
        <taxon>Panagrolaimoidea</taxon>
        <taxon>Panagrolaimidae</taxon>
        <taxon>Panagrolaimus</taxon>
    </lineage>
</organism>
<protein>
    <submittedName>
        <fullName evidence="3">Uncharacterized protein</fullName>
    </submittedName>
</protein>
<evidence type="ECO:0000313" key="2">
    <source>
        <dbReference type="Proteomes" id="UP000887578"/>
    </source>
</evidence>
<proteinExistence type="predicted"/>
<dbReference type="AlphaFoldDB" id="A0A914QHM4"/>
<dbReference type="WBParaSite" id="PDA_v2.g26808.t1">
    <property type="protein sequence ID" value="PDA_v2.g26808.t1"/>
    <property type="gene ID" value="PDA_v2.g26808"/>
</dbReference>
<keyword evidence="2" id="KW-1185">Reference proteome</keyword>
<dbReference type="Proteomes" id="UP000887578">
    <property type="component" value="Unplaced"/>
</dbReference>
<sequence>MENEYYHRKFGAISKTLSPPPIPKTPIPKPPSGFSLPGYGNPFAFPSSNSPPPLDRAPSLEYHKSSGSSGYAFEYPISPPVGSDFDCHGKRDKTKHEISGEIDVTFNSDNEIKTKKAGGGISTVKNNENCCFLDLKLLMHQISQNDKTPKSGAADAKDCDAKGSPSFETKYTYDGNKNDQSKKEEDSDDDYMIPRYKLASTPK</sequence>
<feature type="region of interest" description="Disordered" evidence="1">
    <location>
        <begin position="38"/>
        <end position="68"/>
    </location>
</feature>
<feature type="region of interest" description="Disordered" evidence="1">
    <location>
        <begin position="146"/>
        <end position="203"/>
    </location>
</feature>
<feature type="compositionally biased region" description="Basic and acidic residues" evidence="1">
    <location>
        <begin position="176"/>
        <end position="185"/>
    </location>
</feature>
<reference evidence="3" key="1">
    <citation type="submission" date="2022-11" db="UniProtKB">
        <authorList>
            <consortium name="WormBaseParasite"/>
        </authorList>
    </citation>
    <scope>IDENTIFICATION</scope>
</reference>
<evidence type="ECO:0000256" key="1">
    <source>
        <dbReference type="SAM" id="MobiDB-lite"/>
    </source>
</evidence>
<accession>A0A914QHM4</accession>